<dbReference type="EMBL" id="CP001791">
    <property type="protein sequence ID" value="ADH97759.1"/>
    <property type="molecule type" value="Genomic_DNA"/>
</dbReference>
<evidence type="ECO:0000313" key="1">
    <source>
        <dbReference type="EMBL" id="ADH97759.1"/>
    </source>
</evidence>
<proteinExistence type="predicted"/>
<dbReference type="Proteomes" id="UP000000271">
    <property type="component" value="Chromosome"/>
</dbReference>
<dbReference type="AlphaFoldDB" id="D6XVY6"/>
<dbReference type="KEGG" id="bse:Bsel_0213"/>
<evidence type="ECO:0000313" key="2">
    <source>
        <dbReference type="Proteomes" id="UP000000271"/>
    </source>
</evidence>
<name>D6XVY6_BACIE</name>
<dbReference type="OrthoDB" id="2852236at2"/>
<sequence>MKDFFNSAKGKWDQVKASTYRLKLDGDKLMRLAINTVPADKNIVIESIDVVSGTIVVTGKTMKYKINHNFSLTVVPDGFNDREISFKLITMKPFNNEWLKSQVFTDVSPYVHYDNSRFTLELNKIANVEKSPFGKIKESTIAEDKYVIGFGV</sequence>
<reference evidence="1" key="1">
    <citation type="submission" date="2009-10" db="EMBL/GenBank/DDBJ databases">
        <title>Complete sequence of Bacillus selenitireducens MLS10.</title>
        <authorList>
            <consortium name="US DOE Joint Genome Institute"/>
            <person name="Lucas S."/>
            <person name="Copeland A."/>
            <person name="Lapidus A."/>
            <person name="Glavina del Rio T."/>
            <person name="Dalin E."/>
            <person name="Tice H."/>
            <person name="Bruce D."/>
            <person name="Goodwin L."/>
            <person name="Pitluck S."/>
            <person name="Sims D."/>
            <person name="Brettin T."/>
            <person name="Detter J.C."/>
            <person name="Han C."/>
            <person name="Larimer F."/>
            <person name="Land M."/>
            <person name="Hauser L."/>
            <person name="Kyrpides N."/>
            <person name="Ovchinnikova G."/>
            <person name="Stolz J."/>
        </authorList>
    </citation>
    <scope>NUCLEOTIDE SEQUENCE [LARGE SCALE GENOMIC DNA]</scope>
    <source>
        <strain evidence="1">MLS10</strain>
    </source>
</reference>
<dbReference type="RefSeq" id="WP_013171188.1">
    <property type="nucleotide sequence ID" value="NC_014219.1"/>
</dbReference>
<dbReference type="HOGENOM" id="CLU_1718666_0_0_9"/>
<protein>
    <submittedName>
        <fullName evidence="1">Uncharacterized protein</fullName>
    </submittedName>
</protein>
<keyword evidence="2" id="KW-1185">Reference proteome</keyword>
<gene>
    <name evidence="1" type="ordered locus">Bsel_0213</name>
</gene>
<organism evidence="1 2">
    <name type="scientific">Bacillus selenitireducens (strain ATCC 700615 / DSM 15326 / MLS10)</name>
    <dbReference type="NCBI Taxonomy" id="439292"/>
    <lineage>
        <taxon>Bacteria</taxon>
        <taxon>Bacillati</taxon>
        <taxon>Bacillota</taxon>
        <taxon>Bacilli</taxon>
        <taxon>Bacillales</taxon>
        <taxon>Bacillaceae</taxon>
        <taxon>Salisediminibacterium</taxon>
    </lineage>
</organism>
<accession>D6XVY6</accession>